<evidence type="ECO:0000256" key="1">
    <source>
        <dbReference type="SAM" id="MobiDB-lite"/>
    </source>
</evidence>
<dbReference type="EMBL" id="CAJNOQ010000275">
    <property type="protein sequence ID" value="CAF0781116.1"/>
    <property type="molecule type" value="Genomic_DNA"/>
</dbReference>
<dbReference type="OrthoDB" id="10045022at2759"/>
<keyword evidence="6" id="KW-1185">Reference proteome</keyword>
<evidence type="ECO:0000313" key="2">
    <source>
        <dbReference type="EMBL" id="CAF0781116.1"/>
    </source>
</evidence>
<sequence length="253" mass="30066">MSDRVRDEYVIVRSQKQKRQPQVVVSDQEEYCGDEPVSRRIVKTKQPAHQIKYVSADESYRRYQSSGTNDRERVHVRKTRNGEKVLVDDDDNVIKVLRDSTPEFERRQMVWYETPNERSIVREPKKKIEQSRPKIKGIYHGDESTKVVRKVIFDPTTGDKQTVYEKEKPKKQVVIQRDDSDDDEQKQYVRVVQRRADLSPRREAKYVVYKDHDEPQYTMSSSCSSGHRKNSQIIYEAPKKTSYMYSASRKYYK</sequence>
<dbReference type="Proteomes" id="UP000663829">
    <property type="component" value="Unassembled WGS sequence"/>
</dbReference>
<accession>A0A813RER3</accession>
<feature type="region of interest" description="Disordered" evidence="1">
    <location>
        <begin position="162"/>
        <end position="185"/>
    </location>
</feature>
<dbReference type="EMBL" id="CAJOBA010001801">
    <property type="protein sequence ID" value="CAF3615086.1"/>
    <property type="molecule type" value="Genomic_DNA"/>
</dbReference>
<gene>
    <name evidence="2" type="ORF">GPM918_LOCUS2472</name>
    <name evidence="3" type="ORF">OVA965_LOCUS6123</name>
    <name evidence="4" type="ORF">SRO942_LOCUS2472</name>
    <name evidence="5" type="ORF">TMI583_LOCUS6119</name>
</gene>
<dbReference type="Proteomes" id="UP000681722">
    <property type="component" value="Unassembled WGS sequence"/>
</dbReference>
<dbReference type="EMBL" id="CAJNOK010001801">
    <property type="protein sequence ID" value="CAF0830606.1"/>
    <property type="molecule type" value="Genomic_DNA"/>
</dbReference>
<dbReference type="AlphaFoldDB" id="A0A813RER3"/>
<protein>
    <submittedName>
        <fullName evidence="2">Uncharacterized protein</fullName>
    </submittedName>
</protein>
<organism evidence="2 6">
    <name type="scientific">Didymodactylos carnosus</name>
    <dbReference type="NCBI Taxonomy" id="1234261"/>
    <lineage>
        <taxon>Eukaryota</taxon>
        <taxon>Metazoa</taxon>
        <taxon>Spiralia</taxon>
        <taxon>Gnathifera</taxon>
        <taxon>Rotifera</taxon>
        <taxon>Eurotatoria</taxon>
        <taxon>Bdelloidea</taxon>
        <taxon>Philodinida</taxon>
        <taxon>Philodinidae</taxon>
        <taxon>Didymodactylos</taxon>
    </lineage>
</organism>
<evidence type="ECO:0000313" key="3">
    <source>
        <dbReference type="EMBL" id="CAF0830606.1"/>
    </source>
</evidence>
<reference evidence="2" key="1">
    <citation type="submission" date="2021-02" db="EMBL/GenBank/DDBJ databases">
        <authorList>
            <person name="Nowell W R."/>
        </authorList>
    </citation>
    <scope>NUCLEOTIDE SEQUENCE</scope>
</reference>
<comment type="caution">
    <text evidence="2">The sequence shown here is derived from an EMBL/GenBank/DDBJ whole genome shotgun (WGS) entry which is preliminary data.</text>
</comment>
<evidence type="ECO:0000313" key="5">
    <source>
        <dbReference type="EMBL" id="CAF3615086.1"/>
    </source>
</evidence>
<evidence type="ECO:0000313" key="4">
    <source>
        <dbReference type="EMBL" id="CAF3564389.1"/>
    </source>
</evidence>
<dbReference type="EMBL" id="CAJOBC010000275">
    <property type="protein sequence ID" value="CAF3564389.1"/>
    <property type="molecule type" value="Genomic_DNA"/>
</dbReference>
<proteinExistence type="predicted"/>
<dbReference type="Proteomes" id="UP000682733">
    <property type="component" value="Unassembled WGS sequence"/>
</dbReference>
<name>A0A813RER3_9BILA</name>
<dbReference type="Proteomes" id="UP000677228">
    <property type="component" value="Unassembled WGS sequence"/>
</dbReference>
<evidence type="ECO:0000313" key="6">
    <source>
        <dbReference type="Proteomes" id="UP000663829"/>
    </source>
</evidence>